<feature type="region of interest" description="Disordered" evidence="1">
    <location>
        <begin position="1"/>
        <end position="22"/>
    </location>
</feature>
<reference evidence="2" key="1">
    <citation type="journal article" date="2013" name="Genetics">
        <title>The draft genome and transcriptome of Panagrellus redivivus are shaped by the harsh demands of a free-living lifestyle.</title>
        <authorList>
            <person name="Srinivasan J."/>
            <person name="Dillman A.R."/>
            <person name="Macchietto M.G."/>
            <person name="Heikkinen L."/>
            <person name="Lakso M."/>
            <person name="Fracchia K.M."/>
            <person name="Antoshechkin I."/>
            <person name="Mortazavi A."/>
            <person name="Wong G."/>
            <person name="Sternberg P.W."/>
        </authorList>
    </citation>
    <scope>NUCLEOTIDE SEQUENCE [LARGE SCALE GENOMIC DNA]</scope>
    <source>
        <strain evidence="2">MT8872</strain>
    </source>
</reference>
<dbReference type="Proteomes" id="UP000492821">
    <property type="component" value="Unassembled WGS sequence"/>
</dbReference>
<evidence type="ECO:0000313" key="2">
    <source>
        <dbReference type="Proteomes" id="UP000492821"/>
    </source>
</evidence>
<evidence type="ECO:0000256" key="1">
    <source>
        <dbReference type="SAM" id="MobiDB-lite"/>
    </source>
</evidence>
<reference evidence="3" key="2">
    <citation type="submission" date="2020-10" db="UniProtKB">
        <authorList>
            <consortium name="WormBaseParasite"/>
        </authorList>
    </citation>
    <scope>IDENTIFICATION</scope>
</reference>
<evidence type="ECO:0000313" key="3">
    <source>
        <dbReference type="WBParaSite" id="Pan_g20663.t1"/>
    </source>
</evidence>
<dbReference type="WBParaSite" id="Pan_g20663.t1">
    <property type="protein sequence ID" value="Pan_g20663.t1"/>
    <property type="gene ID" value="Pan_g20663"/>
</dbReference>
<proteinExistence type="predicted"/>
<protein>
    <submittedName>
        <fullName evidence="3">TACC_C domain-containing protein</fullName>
    </submittedName>
</protein>
<organism evidence="2 3">
    <name type="scientific">Panagrellus redivivus</name>
    <name type="common">Microworm</name>
    <dbReference type="NCBI Taxonomy" id="6233"/>
    <lineage>
        <taxon>Eukaryota</taxon>
        <taxon>Metazoa</taxon>
        <taxon>Ecdysozoa</taxon>
        <taxon>Nematoda</taxon>
        <taxon>Chromadorea</taxon>
        <taxon>Rhabditida</taxon>
        <taxon>Tylenchina</taxon>
        <taxon>Panagrolaimomorpha</taxon>
        <taxon>Panagrolaimoidea</taxon>
        <taxon>Panagrolaimidae</taxon>
        <taxon>Panagrellus</taxon>
    </lineage>
</organism>
<dbReference type="AlphaFoldDB" id="A0A7E4ZVU7"/>
<sequence length="265" mass="30589">MTASVAELESTVNEHQIESDNLNDEIIGNPEQLFADIDHAKSELKNTNESVAHFKRQLREQEHLRREADAIRDKLHAAHAEFDALIKTNLDRVSKCRAEAAKALEDLKQKETRVLAMQREHDEFRAQCDNENLTLRDSIKVGEEKILSVCRQSDTYLQNAEELERYDFAVDERAKTAHLKQVRDGTAQAVAEKKAYVKRCLKKENALQDKVIDVENRYNHLVKFVDKCVSKVENYPGLMDIQKAQAYISELENKKMKLQKRVNVD</sequence>
<keyword evidence="2" id="KW-1185">Reference proteome</keyword>
<name>A0A7E4ZVU7_PANRE</name>
<accession>A0A7E4ZVU7</accession>